<dbReference type="InterPro" id="IPR036388">
    <property type="entry name" value="WH-like_DNA-bd_sf"/>
</dbReference>
<dbReference type="InterPro" id="IPR005119">
    <property type="entry name" value="LysR_subst-bd"/>
</dbReference>
<dbReference type="Proteomes" id="UP000033664">
    <property type="component" value="Unassembled WGS sequence"/>
</dbReference>
<evidence type="ECO:0000256" key="3">
    <source>
        <dbReference type="ARBA" id="ARBA00023125"/>
    </source>
</evidence>
<dbReference type="InterPro" id="IPR037402">
    <property type="entry name" value="YidZ_PBP2"/>
</dbReference>
<dbReference type="RefSeq" id="WP_045978154.1">
    <property type="nucleotide sequence ID" value="NZ_JXXY01000001.1"/>
</dbReference>
<dbReference type="PANTHER" id="PTHR30118:SF6">
    <property type="entry name" value="HTH-TYPE TRANSCRIPTIONAL REGULATOR LEUO"/>
    <property type="match status" value="1"/>
</dbReference>
<keyword evidence="3" id="KW-0238">DNA-binding</keyword>
<dbReference type="SUPFAM" id="SSF46785">
    <property type="entry name" value="Winged helix' DNA-binding domain"/>
    <property type="match status" value="1"/>
</dbReference>
<dbReference type="Pfam" id="PF03466">
    <property type="entry name" value="LysR_substrate"/>
    <property type="match status" value="1"/>
</dbReference>
<dbReference type="GO" id="GO:0003677">
    <property type="term" value="F:DNA binding"/>
    <property type="evidence" value="ECO:0007669"/>
    <property type="project" value="UniProtKB-KW"/>
</dbReference>
<evidence type="ECO:0000313" key="7">
    <source>
        <dbReference type="Proteomes" id="UP000033664"/>
    </source>
</evidence>
<comment type="similarity">
    <text evidence="1">Belongs to the LysR transcriptional regulatory family.</text>
</comment>
<keyword evidence="4" id="KW-0804">Transcription</keyword>
<dbReference type="GeneID" id="58227805"/>
<sequence>MRPQELKLLVIFDVIMTEKSITLAAKRLSMTQPAVSNAVSKMRGLWKDELFVPDGRTIQPTTYAINFWVQIRSSLHNIKQAIEPEEFEPSSANRTFRVALPDIALDALWLDLRKLFEKEAKGLNLHALPYTITRTKTMLDAADVDLVIGQSNRSLENICTEHLFDTSYVCVMRKDHPLTKKPLTIEAFSLADHLLVSLSGDIASPTDQALQQLGLSRRVAFTVNSFSSAVPIIMESNLIAVLPTDLIHKYLAYGELAITHLPLDIPHSSISMLWHKRQNTDKGLIWLRKHIKQIFIKRRTHQVEAVKSFISS</sequence>
<protein>
    <submittedName>
        <fullName evidence="6">Transcriptional regulator</fullName>
    </submittedName>
</protein>
<dbReference type="eggNOG" id="COG0583">
    <property type="taxonomic scope" value="Bacteria"/>
</dbReference>
<reference evidence="6 7" key="1">
    <citation type="journal article" date="2015" name="BMC Genomics">
        <title>Genome mining reveals unlocked bioactive potential of marine Gram-negative bacteria.</title>
        <authorList>
            <person name="Machado H."/>
            <person name="Sonnenschein E.C."/>
            <person name="Melchiorsen J."/>
            <person name="Gram L."/>
        </authorList>
    </citation>
    <scope>NUCLEOTIDE SEQUENCE [LARGE SCALE GENOMIC DNA]</scope>
    <source>
        <strain evidence="6 7">S3137</strain>
    </source>
</reference>
<dbReference type="SUPFAM" id="SSF53850">
    <property type="entry name" value="Periplasmic binding protein-like II"/>
    <property type="match status" value="1"/>
</dbReference>
<dbReference type="InterPro" id="IPR000847">
    <property type="entry name" value="LysR_HTH_N"/>
</dbReference>
<dbReference type="InterPro" id="IPR036390">
    <property type="entry name" value="WH_DNA-bd_sf"/>
</dbReference>
<comment type="caution">
    <text evidence="6">The sequence shown here is derived from an EMBL/GenBank/DDBJ whole genome shotgun (WGS) entry which is preliminary data.</text>
</comment>
<dbReference type="Gene3D" id="3.40.190.10">
    <property type="entry name" value="Periplasmic binding protein-like II"/>
    <property type="match status" value="2"/>
</dbReference>
<keyword evidence="2" id="KW-0805">Transcription regulation</keyword>
<name>A0A0F4Q2J5_9GAMM</name>
<evidence type="ECO:0000259" key="5">
    <source>
        <dbReference type="PROSITE" id="PS50931"/>
    </source>
</evidence>
<dbReference type="AlphaFoldDB" id="A0A0F4Q2J5"/>
<dbReference type="Pfam" id="PF00126">
    <property type="entry name" value="HTH_1"/>
    <property type="match status" value="1"/>
</dbReference>
<dbReference type="OrthoDB" id="6621790at2"/>
<dbReference type="PANTHER" id="PTHR30118">
    <property type="entry name" value="HTH-TYPE TRANSCRIPTIONAL REGULATOR LEUO-RELATED"/>
    <property type="match status" value="1"/>
</dbReference>
<dbReference type="EMBL" id="JXXZ01000004">
    <property type="protein sequence ID" value="KJZ01160.1"/>
    <property type="molecule type" value="Genomic_DNA"/>
</dbReference>
<dbReference type="GO" id="GO:0003700">
    <property type="term" value="F:DNA-binding transcription factor activity"/>
    <property type="evidence" value="ECO:0007669"/>
    <property type="project" value="InterPro"/>
</dbReference>
<dbReference type="CDD" id="cd08417">
    <property type="entry name" value="PBP2_Nitroaromatics_like"/>
    <property type="match status" value="1"/>
</dbReference>
<keyword evidence="7" id="KW-1185">Reference proteome</keyword>
<feature type="domain" description="HTH lysR-type" evidence="5">
    <location>
        <begin position="4"/>
        <end position="61"/>
    </location>
</feature>
<dbReference type="InterPro" id="IPR050389">
    <property type="entry name" value="LysR-type_TF"/>
</dbReference>
<evidence type="ECO:0000256" key="2">
    <source>
        <dbReference type="ARBA" id="ARBA00023015"/>
    </source>
</evidence>
<dbReference type="Gene3D" id="1.10.10.10">
    <property type="entry name" value="Winged helix-like DNA-binding domain superfamily/Winged helix DNA-binding domain"/>
    <property type="match status" value="1"/>
</dbReference>
<evidence type="ECO:0000256" key="1">
    <source>
        <dbReference type="ARBA" id="ARBA00009437"/>
    </source>
</evidence>
<evidence type="ECO:0000256" key="4">
    <source>
        <dbReference type="ARBA" id="ARBA00023163"/>
    </source>
</evidence>
<accession>A0A0F4Q2J5</accession>
<evidence type="ECO:0000313" key="6">
    <source>
        <dbReference type="EMBL" id="KJZ01160.1"/>
    </source>
</evidence>
<dbReference type="PROSITE" id="PS50931">
    <property type="entry name" value="HTH_LYSR"/>
    <property type="match status" value="1"/>
</dbReference>
<gene>
    <name evidence="6" type="ORF">TW72_04790</name>
</gene>
<proteinExistence type="inferred from homology"/>
<organism evidence="6 7">
    <name type="scientific">Pseudoalteromonas ruthenica</name>
    <dbReference type="NCBI Taxonomy" id="151081"/>
    <lineage>
        <taxon>Bacteria</taxon>
        <taxon>Pseudomonadati</taxon>
        <taxon>Pseudomonadota</taxon>
        <taxon>Gammaproteobacteria</taxon>
        <taxon>Alteromonadales</taxon>
        <taxon>Pseudoalteromonadaceae</taxon>
        <taxon>Pseudoalteromonas</taxon>
    </lineage>
</organism>
<dbReference type="PATRIC" id="fig|151081.8.peg.162"/>